<evidence type="ECO:0000256" key="6">
    <source>
        <dbReference type="ARBA" id="ARBA00023002"/>
    </source>
</evidence>
<dbReference type="STRING" id="1367849.GCA_000518585_00191"/>
<dbReference type="GO" id="GO:0004497">
    <property type="term" value="F:monooxygenase activity"/>
    <property type="evidence" value="ECO:0007669"/>
    <property type="project" value="UniProtKB-KW"/>
</dbReference>
<name>A0A4D7DK21_9HYPH</name>
<comment type="cofactor">
    <cofactor evidence="1">
        <name>FAD</name>
        <dbReference type="ChEBI" id="CHEBI:57692"/>
    </cofactor>
</comment>
<comment type="pathway">
    <text evidence="2">Cofactor biosynthesis; ubiquinone biosynthesis.</text>
</comment>
<dbReference type="InterPro" id="IPR036188">
    <property type="entry name" value="FAD/NAD-bd_sf"/>
</dbReference>
<dbReference type="GO" id="GO:0016705">
    <property type="term" value="F:oxidoreductase activity, acting on paired donors, with incorporation or reduction of molecular oxygen"/>
    <property type="evidence" value="ECO:0007669"/>
    <property type="project" value="InterPro"/>
</dbReference>
<keyword evidence="7" id="KW-0503">Monooxygenase</keyword>
<evidence type="ECO:0000256" key="1">
    <source>
        <dbReference type="ARBA" id="ARBA00001974"/>
    </source>
</evidence>
<dbReference type="Proteomes" id="UP000298545">
    <property type="component" value="Chromosome circular"/>
</dbReference>
<comment type="similarity">
    <text evidence="3">Belongs to the UbiH/COQ6 family.</text>
</comment>
<organism evidence="9 11">
    <name type="scientific">Agrobacterium larrymoorei</name>
    <dbReference type="NCBI Taxonomy" id="160699"/>
    <lineage>
        <taxon>Bacteria</taxon>
        <taxon>Pseudomonadati</taxon>
        <taxon>Pseudomonadota</taxon>
        <taxon>Alphaproteobacteria</taxon>
        <taxon>Hyphomicrobiales</taxon>
        <taxon>Rhizobiaceae</taxon>
        <taxon>Rhizobium/Agrobacterium group</taxon>
        <taxon>Agrobacterium</taxon>
    </lineage>
</organism>
<dbReference type="OrthoDB" id="9796623at2"/>
<dbReference type="Proteomes" id="UP000826513">
    <property type="component" value="Chromosome 1"/>
</dbReference>
<evidence type="ECO:0000256" key="4">
    <source>
        <dbReference type="ARBA" id="ARBA00022630"/>
    </source>
</evidence>
<dbReference type="PANTHER" id="PTHR43876">
    <property type="entry name" value="UBIQUINONE BIOSYNTHESIS MONOOXYGENASE COQ6, MITOCHONDRIAL"/>
    <property type="match status" value="1"/>
</dbReference>
<dbReference type="InterPro" id="IPR010971">
    <property type="entry name" value="UbiH/COQ6"/>
</dbReference>
<dbReference type="EMBL" id="CP072167">
    <property type="protein sequence ID" value="QYA06606.1"/>
    <property type="molecule type" value="Genomic_DNA"/>
</dbReference>
<keyword evidence="12" id="KW-1185">Reference proteome</keyword>
<dbReference type="GO" id="GO:0006744">
    <property type="term" value="P:ubiquinone biosynthetic process"/>
    <property type="evidence" value="ECO:0007669"/>
    <property type="project" value="UniProtKB-UniPathway"/>
</dbReference>
<dbReference type="GO" id="GO:0071949">
    <property type="term" value="F:FAD binding"/>
    <property type="evidence" value="ECO:0007669"/>
    <property type="project" value="InterPro"/>
</dbReference>
<dbReference type="NCBIfam" id="TIGR01988">
    <property type="entry name" value="Ubi-OHases"/>
    <property type="match status" value="1"/>
</dbReference>
<evidence type="ECO:0000313" key="12">
    <source>
        <dbReference type="Proteomes" id="UP000826513"/>
    </source>
</evidence>
<evidence type="ECO:0000256" key="7">
    <source>
        <dbReference type="ARBA" id="ARBA00023033"/>
    </source>
</evidence>
<dbReference type="SUPFAM" id="SSF51905">
    <property type="entry name" value="FAD/NAD(P)-binding domain"/>
    <property type="match status" value="1"/>
</dbReference>
<evidence type="ECO:0000259" key="8">
    <source>
        <dbReference type="Pfam" id="PF01494"/>
    </source>
</evidence>
<gene>
    <name evidence="9" type="ORF">CFBP5473_08460</name>
    <name evidence="10" type="ORF">J5285_11240</name>
</gene>
<dbReference type="Pfam" id="PF01494">
    <property type="entry name" value="FAD_binding_3"/>
    <property type="match status" value="1"/>
</dbReference>
<keyword evidence="4" id="KW-0285">Flavoprotein</keyword>
<evidence type="ECO:0000313" key="10">
    <source>
        <dbReference type="EMBL" id="QYA06606.1"/>
    </source>
</evidence>
<reference evidence="9 11" key="1">
    <citation type="submission" date="2019-04" db="EMBL/GenBank/DDBJ databases">
        <title>Complete genome sequence of Agrobacterium larrymoorei CFBP5473.</title>
        <authorList>
            <person name="Haryono M."/>
            <person name="Chou L."/>
            <person name="Lin Y.-C."/>
            <person name="Lai E.-M."/>
            <person name="Kuo C.-H."/>
        </authorList>
    </citation>
    <scope>NUCLEOTIDE SEQUENCE [LARGE SCALE GENOMIC DNA]</scope>
    <source>
        <strain evidence="9 11">CFBP5473</strain>
    </source>
</reference>
<dbReference type="AlphaFoldDB" id="A0A4D7DK21"/>
<evidence type="ECO:0000256" key="3">
    <source>
        <dbReference type="ARBA" id="ARBA00005349"/>
    </source>
</evidence>
<dbReference type="PANTHER" id="PTHR43876:SF7">
    <property type="entry name" value="UBIQUINONE BIOSYNTHESIS MONOOXYGENASE COQ6, MITOCHONDRIAL"/>
    <property type="match status" value="1"/>
</dbReference>
<evidence type="ECO:0000313" key="11">
    <source>
        <dbReference type="Proteomes" id="UP000298545"/>
    </source>
</evidence>
<proteinExistence type="inferred from homology"/>
<reference evidence="10 12" key="2">
    <citation type="submission" date="2021-03" db="EMBL/GenBank/DDBJ databases">
        <title>Rapid diversification of plasmids in a genus of pathogenic and nitrogen fixing bacteria.</title>
        <authorList>
            <person name="Weisberg A.J."/>
            <person name="Miller M."/>
            <person name="Ream W."/>
            <person name="Grunwald N.J."/>
            <person name="Chang J.H."/>
        </authorList>
    </citation>
    <scope>NUCLEOTIDE SEQUENCE [LARGE SCALE GENOMIC DNA]</scope>
    <source>
        <strain evidence="10 12">AF3.44</strain>
    </source>
</reference>
<dbReference type="UniPathway" id="UPA00232"/>
<evidence type="ECO:0000313" key="9">
    <source>
        <dbReference type="EMBL" id="QCI97943.1"/>
    </source>
</evidence>
<dbReference type="NCBIfam" id="NF005691">
    <property type="entry name" value="PRK07494.1"/>
    <property type="match status" value="1"/>
</dbReference>
<keyword evidence="5" id="KW-0274">FAD</keyword>
<dbReference type="RefSeq" id="WP_027673109.1">
    <property type="nucleotide sequence ID" value="NZ_CP039691.1"/>
</dbReference>
<evidence type="ECO:0000256" key="5">
    <source>
        <dbReference type="ARBA" id="ARBA00022827"/>
    </source>
</evidence>
<accession>A0A4D7DK21</accession>
<dbReference type="Gene3D" id="3.50.50.60">
    <property type="entry name" value="FAD/NAD(P)-binding domain"/>
    <property type="match status" value="2"/>
</dbReference>
<dbReference type="InterPro" id="IPR051205">
    <property type="entry name" value="UbiH/COQ6_monooxygenase"/>
</dbReference>
<keyword evidence="6" id="KW-0560">Oxidoreductase</keyword>
<protein>
    <submittedName>
        <fullName evidence="9">UbiH/UbiF family hydroxylase</fullName>
    </submittedName>
</protein>
<dbReference type="PRINTS" id="PR00420">
    <property type="entry name" value="RNGMNOXGNASE"/>
</dbReference>
<dbReference type="KEGG" id="alf:CFBP5473_08460"/>
<evidence type="ECO:0000256" key="2">
    <source>
        <dbReference type="ARBA" id="ARBA00004749"/>
    </source>
</evidence>
<sequence length="404" mass="43389">MRNFEIAVVGAGLAGQIAAIALARSGRNVALIAPQSDRIDHRTTALMDQSIRFMDRLGLWSKIEPSAARLSTMQIIDGTDRLLRAPTVAFRSSEIGLAAFGWNMPNAALLDVLSQAVSQENNITLIDAVAETIEIGKHDVSLTLSNGEQVSTSFIIGADGRGSKVRQTAGIDVKSWSYPQTALVLNFSHSRSHSNVSTEFHTPTGPFTQVPLPGDRSSLVWVVKPEQAAELSSLPLQELSKRVEERMQSMLGTVSVEENVQTWPLSSMTAHRFSKGRVALVGEAAHGFPPIGAQGLNLSLRDIIVLTELLGTLTGGPIPADAGSKFDRRRRADVVSRTVSVDLLNRSLLSGFLPMQMARAAGLHVLGSVGPLRGLVMREGIEPGRGIKALPSLLAGSLRRSWSE</sequence>
<dbReference type="InterPro" id="IPR002938">
    <property type="entry name" value="FAD-bd"/>
</dbReference>
<dbReference type="EMBL" id="CP039691">
    <property type="protein sequence ID" value="QCI97943.1"/>
    <property type="molecule type" value="Genomic_DNA"/>
</dbReference>
<feature type="domain" description="FAD-binding" evidence="8">
    <location>
        <begin position="5"/>
        <end position="316"/>
    </location>
</feature>